<dbReference type="SUPFAM" id="SSF54001">
    <property type="entry name" value="Cysteine proteinases"/>
    <property type="match status" value="1"/>
</dbReference>
<dbReference type="SMART" id="SM00460">
    <property type="entry name" value="TGc"/>
    <property type="match status" value="1"/>
</dbReference>
<dbReference type="STRING" id="749222.Nitsa_0308"/>
<name>E6WZJ9_NITSE</name>
<dbReference type="KEGG" id="nsa:Nitsa_0308"/>
<dbReference type="Proteomes" id="UP000008633">
    <property type="component" value="Chromosome"/>
</dbReference>
<reference evidence="5" key="2">
    <citation type="submission" date="2011-01" db="EMBL/GenBank/DDBJ databases">
        <title>The complete genome of Nitratifractor salsuginis DSM 16511.</title>
        <authorList>
            <consortium name="US DOE Joint Genome Institute (JGI-PGF)"/>
            <person name="Lucas S."/>
            <person name="Copeland A."/>
            <person name="Lapidus A."/>
            <person name="Bruce D."/>
            <person name="Goodwin L."/>
            <person name="Pitluck S."/>
            <person name="Kyrpides N."/>
            <person name="Mavromatis K."/>
            <person name="Ivanova N."/>
            <person name="Mikhailova N."/>
            <person name="Zeytun A."/>
            <person name="Detter J.C."/>
            <person name="Tapia R."/>
            <person name="Han C."/>
            <person name="Land M."/>
            <person name="Hauser L."/>
            <person name="Markowitz V."/>
            <person name="Cheng J.-F."/>
            <person name="Hugenholtz P."/>
            <person name="Woyke T."/>
            <person name="Wu D."/>
            <person name="Tindall B."/>
            <person name="Schuetze A."/>
            <person name="Brambilla E."/>
            <person name="Klenk H.-P."/>
            <person name="Eisen J.A."/>
        </authorList>
    </citation>
    <scope>NUCLEOTIDE SEQUENCE [LARGE SCALE GENOMIC DNA]</scope>
    <source>
        <strain evidence="5">DSM 16511 / JCM 12458 / E9I37-1</strain>
    </source>
</reference>
<evidence type="ECO:0000313" key="4">
    <source>
        <dbReference type="EMBL" id="ADV45579.1"/>
    </source>
</evidence>
<evidence type="ECO:0000256" key="1">
    <source>
        <dbReference type="ARBA" id="ARBA00022505"/>
    </source>
</evidence>
<keyword evidence="2" id="KW-0732">Signal</keyword>
<dbReference type="OrthoDB" id="9804872at2"/>
<dbReference type="HOGENOM" id="CLU_057059_0_0_7"/>
<dbReference type="InterPro" id="IPR038765">
    <property type="entry name" value="Papain-like_cys_pep_sf"/>
</dbReference>
<feature type="signal peptide" evidence="2">
    <location>
        <begin position="1"/>
        <end position="27"/>
    </location>
</feature>
<evidence type="ECO:0000259" key="3">
    <source>
        <dbReference type="SMART" id="SM00460"/>
    </source>
</evidence>
<organism evidence="4 5">
    <name type="scientific">Nitratifractor salsuginis (strain DSM 16511 / JCM 12458 / E9I37-1)</name>
    <dbReference type="NCBI Taxonomy" id="749222"/>
    <lineage>
        <taxon>Bacteria</taxon>
        <taxon>Pseudomonadati</taxon>
        <taxon>Campylobacterota</taxon>
        <taxon>Epsilonproteobacteria</taxon>
        <taxon>Campylobacterales</taxon>
        <taxon>Sulfurovaceae</taxon>
        <taxon>Nitratifractor</taxon>
    </lineage>
</organism>
<feature type="chain" id="PRO_5003215300" evidence="2">
    <location>
        <begin position="28"/>
        <end position="378"/>
    </location>
</feature>
<dbReference type="NCBIfam" id="TIGR01409">
    <property type="entry name" value="TAT_signal_seq"/>
    <property type="match status" value="1"/>
</dbReference>
<dbReference type="Gene3D" id="3.10.620.30">
    <property type="match status" value="1"/>
</dbReference>
<sequence>MQRRDFLKTLSVAAAASLLGSAGTLQAATMAPESEEEISREKRRFRVRYSFDLKNPDGKGPYPARLWNPMPYQAPWQNVRILHFDGNMDEWNLNDDNSYDVNILYAGWKKSPNPKKLEIEMEIETRYRSVPLEAIEAASKKNLPIPEEVQRFLKPTAHIPTDGKIKAKADELTQGISDCFEKVKKIYDWVTLTTFRDPKVVGCGSGDAGKMMNSGYFGGKCTDISSLFVALLRAAGIPAREVFGIRLGLSHYSKALGKADDKGFADITTWQHCRAEYYIPGLGWVPSDPADITKLELVESRKYNDPKVQELKRRYLHSWEMNWVGFNWGRDFILSPKPEQYPINMLGYPYAEVEDEPLDYYFPKEFAYHITSQEITKK</sequence>
<dbReference type="AlphaFoldDB" id="E6WZJ9"/>
<proteinExistence type="predicted"/>
<evidence type="ECO:0000313" key="5">
    <source>
        <dbReference type="Proteomes" id="UP000008633"/>
    </source>
</evidence>
<dbReference type="eggNOG" id="COG1305">
    <property type="taxonomic scope" value="Bacteria"/>
</dbReference>
<gene>
    <name evidence="4" type="ordered locus">Nitsa_0308</name>
</gene>
<dbReference type="EMBL" id="CP002452">
    <property type="protein sequence ID" value="ADV45579.1"/>
    <property type="molecule type" value="Genomic_DNA"/>
</dbReference>
<accession>E6WZJ9</accession>
<feature type="domain" description="Transglutaminase-like" evidence="3">
    <location>
        <begin position="211"/>
        <end position="291"/>
    </location>
</feature>
<reference evidence="4 5" key="1">
    <citation type="journal article" date="2011" name="Stand. Genomic Sci.">
        <title>Complete genome sequence of Nitratifractor salsuginis type strain (E9I37-1).</title>
        <authorList>
            <person name="Anderson I."/>
            <person name="Sikorski J."/>
            <person name="Zeytun A."/>
            <person name="Nolan M."/>
            <person name="Lapidus A."/>
            <person name="Lucas S."/>
            <person name="Hammon N."/>
            <person name="Deshpande S."/>
            <person name="Cheng J.F."/>
            <person name="Tapia R."/>
            <person name="Han C."/>
            <person name="Goodwin L."/>
            <person name="Pitluck S."/>
            <person name="Liolios K."/>
            <person name="Pagani I."/>
            <person name="Ivanova N."/>
            <person name="Huntemann M."/>
            <person name="Mavromatis K."/>
            <person name="Ovchinikova G."/>
            <person name="Pati A."/>
            <person name="Chen A."/>
            <person name="Palaniappan K."/>
            <person name="Land M."/>
            <person name="Hauser L."/>
            <person name="Brambilla E.M."/>
            <person name="Ngatchou-Djao O.D."/>
            <person name="Rohde M."/>
            <person name="Tindall B.J."/>
            <person name="Goker M."/>
            <person name="Detter J.C."/>
            <person name="Woyke T."/>
            <person name="Bristow J."/>
            <person name="Eisen J.A."/>
            <person name="Markowitz V."/>
            <person name="Hugenholtz P."/>
            <person name="Klenk H.P."/>
            <person name="Kyrpides N.C."/>
        </authorList>
    </citation>
    <scope>NUCLEOTIDE SEQUENCE [LARGE SCALE GENOMIC DNA]</scope>
    <source>
        <strain evidence="5">DSM 16511 / JCM 12458 / E9I37-1</strain>
    </source>
</reference>
<protein>
    <submittedName>
        <fullName evidence="4">Transglutaminase domain-containing protein</fullName>
    </submittedName>
</protein>
<keyword evidence="5" id="KW-1185">Reference proteome</keyword>
<dbReference type="InterPro" id="IPR006311">
    <property type="entry name" value="TAT_signal"/>
</dbReference>
<dbReference type="Pfam" id="PF01841">
    <property type="entry name" value="Transglut_core"/>
    <property type="match status" value="1"/>
</dbReference>
<keyword evidence="1" id="KW-0500">Molybdenum</keyword>
<dbReference type="InterPro" id="IPR002931">
    <property type="entry name" value="Transglutaminase-like"/>
</dbReference>
<dbReference type="InterPro" id="IPR019546">
    <property type="entry name" value="TAT_signal_bac_arc"/>
</dbReference>
<dbReference type="PANTHER" id="PTHR38339">
    <property type="entry name" value="TRANSGLUTAMINASE DOMAIN PROTEIN"/>
    <property type="match status" value="1"/>
</dbReference>
<dbReference type="RefSeq" id="WP_013553276.1">
    <property type="nucleotide sequence ID" value="NC_014935.1"/>
</dbReference>
<dbReference type="PANTHER" id="PTHR38339:SF1">
    <property type="entry name" value="TRANSGLUTAMINASE-LIKE DOMAIN-CONTAINING PROTEIN"/>
    <property type="match status" value="1"/>
</dbReference>
<evidence type="ECO:0000256" key="2">
    <source>
        <dbReference type="SAM" id="SignalP"/>
    </source>
</evidence>
<dbReference type="PROSITE" id="PS51318">
    <property type="entry name" value="TAT"/>
    <property type="match status" value="1"/>
</dbReference>